<feature type="binding site" evidence="11">
    <location>
        <position position="68"/>
    </location>
    <ligand>
        <name>Zn(2+)</name>
        <dbReference type="ChEBI" id="CHEBI:29105"/>
    </ligand>
</feature>
<evidence type="ECO:0000256" key="6">
    <source>
        <dbReference type="ARBA" id="ARBA00023015"/>
    </source>
</evidence>
<evidence type="ECO:0000256" key="8">
    <source>
        <dbReference type="ARBA" id="ARBA00023163"/>
    </source>
</evidence>
<dbReference type="Gene3D" id="3.30.160.60">
    <property type="entry name" value="Classic Zinc Finger"/>
    <property type="match status" value="4"/>
</dbReference>
<evidence type="ECO:0000256" key="12">
    <source>
        <dbReference type="SAM" id="MobiDB-lite"/>
    </source>
</evidence>
<keyword evidence="5 11" id="KW-0862">Zinc</keyword>
<keyword evidence="9" id="KW-0539">Nucleus</keyword>
<dbReference type="PROSITE" id="PS00028">
    <property type="entry name" value="ZINC_FINGER_C2H2_1"/>
    <property type="match status" value="5"/>
</dbReference>
<dbReference type="PANTHER" id="PTHR24399">
    <property type="entry name" value="ZINC FINGER AND BTB DOMAIN-CONTAINING"/>
    <property type="match status" value="1"/>
</dbReference>
<dbReference type="GO" id="GO:0005654">
    <property type="term" value="C:nucleoplasm"/>
    <property type="evidence" value="ECO:0007669"/>
    <property type="project" value="TreeGrafter"/>
</dbReference>
<feature type="region of interest" description="Disordered" evidence="12">
    <location>
        <begin position="164"/>
        <end position="193"/>
    </location>
</feature>
<dbReference type="SMART" id="SM00868">
    <property type="entry name" value="zf-AD"/>
    <property type="match status" value="1"/>
</dbReference>
<protein>
    <submittedName>
        <fullName evidence="15">AAEL013048-PA</fullName>
    </submittedName>
</protein>
<dbReference type="InterPro" id="IPR036236">
    <property type="entry name" value="Znf_C2H2_sf"/>
</dbReference>
<keyword evidence="7" id="KW-0238">DNA-binding</keyword>
<dbReference type="SUPFAM" id="SSF57667">
    <property type="entry name" value="beta-beta-alpha zinc fingers"/>
    <property type="match status" value="3"/>
</dbReference>
<keyword evidence="3" id="KW-0677">Repeat</keyword>
<feature type="binding site" evidence="11">
    <location>
        <position position="8"/>
    </location>
    <ligand>
        <name>Zn(2+)</name>
        <dbReference type="ChEBI" id="CHEBI:29105"/>
    </ligand>
</feature>
<dbReference type="PROSITE" id="PS50157">
    <property type="entry name" value="ZINC_FINGER_C2H2_2"/>
    <property type="match status" value="5"/>
</dbReference>
<dbReference type="GO" id="GO:0008270">
    <property type="term" value="F:zinc ion binding"/>
    <property type="evidence" value="ECO:0007669"/>
    <property type="project" value="UniProtKB-UniRule"/>
</dbReference>
<evidence type="ECO:0000256" key="1">
    <source>
        <dbReference type="ARBA" id="ARBA00004123"/>
    </source>
</evidence>
<dbReference type="GO" id="GO:0000978">
    <property type="term" value="F:RNA polymerase II cis-regulatory region sequence-specific DNA binding"/>
    <property type="evidence" value="ECO:0007669"/>
    <property type="project" value="TreeGrafter"/>
</dbReference>
<dbReference type="OMA" id="HMRVHID"/>
<comment type="subcellular location">
    <subcellularLocation>
        <location evidence="1">Nucleus</location>
    </subcellularLocation>
</comment>
<evidence type="ECO:0000259" key="13">
    <source>
        <dbReference type="PROSITE" id="PS50157"/>
    </source>
</evidence>
<accession>A0A1S4FY85</accession>
<evidence type="ECO:0000256" key="2">
    <source>
        <dbReference type="ARBA" id="ARBA00022723"/>
    </source>
</evidence>
<dbReference type="Gene3D" id="3.40.1800.20">
    <property type="match status" value="1"/>
</dbReference>
<gene>
    <name evidence="15" type="ORF">AaeL_AAEL013048</name>
</gene>
<feature type="domain" description="C2H2-type" evidence="13">
    <location>
        <begin position="355"/>
        <end position="382"/>
    </location>
</feature>
<evidence type="ECO:0000313" key="16">
    <source>
        <dbReference type="Proteomes" id="UP000682892"/>
    </source>
</evidence>
<feature type="binding site" evidence="11">
    <location>
        <position position="11"/>
    </location>
    <ligand>
        <name>Zn(2+)</name>
        <dbReference type="ChEBI" id="CHEBI:29105"/>
    </ligand>
</feature>
<evidence type="ECO:0000256" key="11">
    <source>
        <dbReference type="PROSITE-ProRule" id="PRU01263"/>
    </source>
</evidence>
<dbReference type="Pfam" id="PF00096">
    <property type="entry name" value="zf-C2H2"/>
    <property type="match status" value="4"/>
</dbReference>
<dbReference type="Proteomes" id="UP000682892">
    <property type="component" value="Chromosome 3"/>
</dbReference>
<dbReference type="InterPro" id="IPR012934">
    <property type="entry name" value="Znf_AD"/>
</dbReference>
<reference evidence="15" key="3">
    <citation type="submission" date="2012-09" db="EMBL/GenBank/DDBJ databases">
        <authorList>
            <consortium name="VectorBase"/>
        </authorList>
    </citation>
    <scope>NUCLEOTIDE SEQUENCE</scope>
    <source>
        <strain evidence="15">Liverpool</strain>
    </source>
</reference>
<feature type="domain" description="C2H2-type" evidence="13">
    <location>
        <begin position="271"/>
        <end position="298"/>
    </location>
</feature>
<dbReference type="Pfam" id="PF07776">
    <property type="entry name" value="zf-AD"/>
    <property type="match status" value="1"/>
</dbReference>
<feature type="compositionally biased region" description="Basic and acidic residues" evidence="12">
    <location>
        <begin position="164"/>
        <end position="173"/>
    </location>
</feature>
<name>A0A1S4FY85_AEDAE</name>
<dbReference type="HOGENOM" id="CLU_002678_94_3_1"/>
<keyword evidence="2 11" id="KW-0479">Metal-binding</keyword>
<dbReference type="PANTHER" id="PTHR24399:SF23">
    <property type="entry name" value="C2H2-TYPE DOMAIN-CONTAINING PROTEIN"/>
    <property type="match status" value="1"/>
</dbReference>
<organism evidence="15 16">
    <name type="scientific">Aedes aegypti</name>
    <name type="common">Yellowfever mosquito</name>
    <name type="synonym">Culex aegypti</name>
    <dbReference type="NCBI Taxonomy" id="7159"/>
    <lineage>
        <taxon>Eukaryota</taxon>
        <taxon>Metazoa</taxon>
        <taxon>Ecdysozoa</taxon>
        <taxon>Arthropoda</taxon>
        <taxon>Hexapoda</taxon>
        <taxon>Insecta</taxon>
        <taxon>Pterygota</taxon>
        <taxon>Neoptera</taxon>
        <taxon>Endopterygota</taxon>
        <taxon>Diptera</taxon>
        <taxon>Nematocera</taxon>
        <taxon>Culicoidea</taxon>
        <taxon>Culicidae</taxon>
        <taxon>Culicinae</taxon>
        <taxon>Aedini</taxon>
        <taxon>Aedes</taxon>
        <taxon>Stegomyia</taxon>
    </lineage>
</organism>
<keyword evidence="6" id="KW-0805">Transcription regulation</keyword>
<dbReference type="SUPFAM" id="SSF57716">
    <property type="entry name" value="Glucocorticoid receptor-like (DNA-binding domain)"/>
    <property type="match status" value="1"/>
</dbReference>
<dbReference type="AlphaFoldDB" id="A0A1S4FY85"/>
<dbReference type="SMART" id="SM00355">
    <property type="entry name" value="ZnF_C2H2"/>
    <property type="match status" value="6"/>
</dbReference>
<evidence type="ECO:0000256" key="5">
    <source>
        <dbReference type="ARBA" id="ARBA00022833"/>
    </source>
</evidence>
<feature type="binding site" evidence="11">
    <location>
        <position position="65"/>
    </location>
    <ligand>
        <name>Zn(2+)</name>
        <dbReference type="ChEBI" id="CHEBI:29105"/>
    </ligand>
</feature>
<feature type="domain" description="C2H2-type" evidence="13">
    <location>
        <begin position="299"/>
        <end position="326"/>
    </location>
</feature>
<keyword evidence="8" id="KW-0804">Transcription</keyword>
<dbReference type="GO" id="GO:0001227">
    <property type="term" value="F:DNA-binding transcription repressor activity, RNA polymerase II-specific"/>
    <property type="evidence" value="ECO:0007669"/>
    <property type="project" value="TreeGrafter"/>
</dbReference>
<dbReference type="InterPro" id="IPR013087">
    <property type="entry name" value="Znf_C2H2_type"/>
</dbReference>
<sequence>MNAEYVVCRLCLNDEPDLESKNGNSTNDDYTNTEDCSEQTVEQLIRQYLPIQIMKAEDSGCPFICSCCISQINQWHRFCLNCIHNDKIYQEQLSEQQVIEEEVFHHEEVMLLKEEMLEVYHDDPEAQDQYLEMKPLDIIESLAVSNSEVCASQEFVPEVQEAKVEKIESKDSPQLKPAPKKRGRPKKDPADDLNLFLRRPCGPRIKQTGEKPAQRLPEMCPICGKFVIVLKEHMRVHIDDRKYQCPHCPKTFVARDNFRRHVNIHTRAKMYKCNQCDKEYTQRNCLKAHLNTHTKDRKYACPVCEKTYYQHTGLARHKRKHFEQPTVKCLECDHMFYSNGEMRQHYRKHLKVRPFPCEICKSAFYRKENLRVHMKIHERKKAAIRSVQDASLNSASPMPE</sequence>
<evidence type="ECO:0000256" key="7">
    <source>
        <dbReference type="ARBA" id="ARBA00023125"/>
    </source>
</evidence>
<keyword evidence="4 10" id="KW-0863">Zinc-finger</keyword>
<evidence type="ECO:0000256" key="3">
    <source>
        <dbReference type="ARBA" id="ARBA00022737"/>
    </source>
</evidence>
<dbReference type="PROSITE" id="PS51915">
    <property type="entry name" value="ZAD"/>
    <property type="match status" value="1"/>
</dbReference>
<proteinExistence type="predicted"/>
<feature type="domain" description="ZAD" evidence="14">
    <location>
        <begin position="6"/>
        <end position="92"/>
    </location>
</feature>
<evidence type="ECO:0000256" key="9">
    <source>
        <dbReference type="ARBA" id="ARBA00023242"/>
    </source>
</evidence>
<dbReference type="EMBL" id="CH477969">
    <property type="protein sequence ID" value="EAT34744.1"/>
    <property type="molecule type" value="Genomic_DNA"/>
</dbReference>
<dbReference type="KEGG" id="aag:5577177"/>
<evidence type="ECO:0000256" key="4">
    <source>
        <dbReference type="ARBA" id="ARBA00022771"/>
    </source>
</evidence>
<dbReference type="FunFam" id="3.30.160.60:FF:001465">
    <property type="entry name" value="Zinc finger protein 560"/>
    <property type="match status" value="1"/>
</dbReference>
<feature type="domain" description="C2H2-type" evidence="13">
    <location>
        <begin position="243"/>
        <end position="270"/>
    </location>
</feature>
<dbReference type="OrthoDB" id="7741383at2759"/>
<evidence type="ECO:0000313" key="15">
    <source>
        <dbReference type="EMBL" id="EAT34744.1"/>
    </source>
</evidence>
<reference evidence="15" key="1">
    <citation type="submission" date="2005-10" db="EMBL/GenBank/DDBJ databases">
        <authorList>
            <person name="Loftus B.J."/>
            <person name="Nene V.M."/>
            <person name="Hannick L.I."/>
            <person name="Bidwell S."/>
            <person name="Haas B."/>
            <person name="Amedeo P."/>
            <person name="Orvis J."/>
            <person name="Wortman J.R."/>
            <person name="White O.R."/>
            <person name="Salzberg S."/>
            <person name="Shumway M."/>
            <person name="Koo H."/>
            <person name="Zhao Y."/>
            <person name="Holmes M."/>
            <person name="Miller J."/>
            <person name="Schatz M."/>
            <person name="Pop M."/>
            <person name="Pai G."/>
            <person name="Utterback T."/>
            <person name="Rogers Y.-H."/>
            <person name="Kravitz S."/>
            <person name="Fraser C.M."/>
        </authorList>
    </citation>
    <scope>NUCLEOTIDE SEQUENCE</scope>
    <source>
        <strain evidence="15">Liverpool</strain>
    </source>
</reference>
<feature type="domain" description="C2H2-type" evidence="13">
    <location>
        <begin position="327"/>
        <end position="354"/>
    </location>
</feature>
<evidence type="ECO:0000259" key="14">
    <source>
        <dbReference type="PROSITE" id="PS51915"/>
    </source>
</evidence>
<evidence type="ECO:0000256" key="10">
    <source>
        <dbReference type="PROSITE-ProRule" id="PRU00042"/>
    </source>
</evidence>
<dbReference type="FunFam" id="3.30.160.60:FF:000145">
    <property type="entry name" value="Zinc finger protein 574"/>
    <property type="match status" value="1"/>
</dbReference>
<reference evidence="15" key="2">
    <citation type="journal article" date="2007" name="Science">
        <title>Genome sequence of Aedes aegypti, a major arbovirus vector.</title>
        <authorList>
            <person name="Nene V."/>
            <person name="Wortman J.R."/>
            <person name="Lawson D."/>
            <person name="Haas B."/>
            <person name="Kodira C."/>
            <person name="Tu Z.J."/>
            <person name="Loftus B."/>
            <person name="Xi Z."/>
            <person name="Megy K."/>
            <person name="Grabherr M."/>
            <person name="Ren Q."/>
            <person name="Zdobnov E.M."/>
            <person name="Lobo N.F."/>
            <person name="Campbell K.S."/>
            <person name="Brown S.E."/>
            <person name="Bonaldo M.F."/>
            <person name="Zhu J."/>
            <person name="Sinkins S.P."/>
            <person name="Hogenkamp D.G."/>
            <person name="Amedeo P."/>
            <person name="Arensburger P."/>
            <person name="Atkinson P.W."/>
            <person name="Bidwell S."/>
            <person name="Biedler J."/>
            <person name="Birney E."/>
            <person name="Bruggner R.V."/>
            <person name="Costas J."/>
            <person name="Coy M.R."/>
            <person name="Crabtree J."/>
            <person name="Crawford M."/>
            <person name="Debruyn B."/>
            <person name="Decaprio D."/>
            <person name="Eiglmeier K."/>
            <person name="Eisenstadt E."/>
            <person name="El-Dorry H."/>
            <person name="Gelbart W.M."/>
            <person name="Gomes S.L."/>
            <person name="Hammond M."/>
            <person name="Hannick L.I."/>
            <person name="Hogan J.R."/>
            <person name="Holmes M.H."/>
            <person name="Jaffe D."/>
            <person name="Johnston J.S."/>
            <person name="Kennedy R.C."/>
            <person name="Koo H."/>
            <person name="Kravitz S."/>
            <person name="Kriventseva E.V."/>
            <person name="Kulp D."/>
            <person name="Labutti K."/>
            <person name="Lee E."/>
            <person name="Li S."/>
            <person name="Lovin D.D."/>
            <person name="Mao C."/>
            <person name="Mauceli E."/>
            <person name="Menck C.F."/>
            <person name="Miller J.R."/>
            <person name="Montgomery P."/>
            <person name="Mori A."/>
            <person name="Nascimento A.L."/>
            <person name="Naveira H.F."/>
            <person name="Nusbaum C."/>
            <person name="O'leary S."/>
            <person name="Orvis J."/>
            <person name="Pertea M."/>
            <person name="Quesneville H."/>
            <person name="Reidenbach K.R."/>
            <person name="Rogers Y.H."/>
            <person name="Roth C.W."/>
            <person name="Schneider J.R."/>
            <person name="Schatz M."/>
            <person name="Shumway M."/>
            <person name="Stanke M."/>
            <person name="Stinson E.O."/>
            <person name="Tubio J.M."/>
            <person name="Vanzee J.P."/>
            <person name="Verjovski-Almeida S."/>
            <person name="Werner D."/>
            <person name="White O."/>
            <person name="Wyder S."/>
            <person name="Zeng Q."/>
            <person name="Zhao Q."/>
            <person name="Zhao Y."/>
            <person name="Hill C.A."/>
            <person name="Raikhel A.S."/>
            <person name="Soares M.B."/>
            <person name="Knudson D.L."/>
            <person name="Lee N.H."/>
            <person name="Galagan J."/>
            <person name="Salzberg S.L."/>
            <person name="Paulsen I.T."/>
            <person name="Dimopoulos G."/>
            <person name="Collins F.H."/>
            <person name="Birren B."/>
            <person name="Fraser-Liggett C.M."/>
            <person name="Severson D.W."/>
        </authorList>
    </citation>
    <scope>NUCLEOTIDE SEQUENCE [LARGE SCALE GENOMIC DNA]</scope>
    <source>
        <strain evidence="15">Liverpool</strain>
    </source>
</reference>